<dbReference type="InterPro" id="IPR014747">
    <property type="entry name" value="Bac_photo_RC_H_C"/>
</dbReference>
<feature type="domain" description="PRC-barrel" evidence="2">
    <location>
        <begin position="19"/>
        <end position="80"/>
    </location>
</feature>
<gene>
    <name evidence="3" type="ORF">MNBD_NITROSPINAE02-2216</name>
</gene>
<dbReference type="AlphaFoldDB" id="A0A3B1CJ95"/>
<feature type="region of interest" description="Disordered" evidence="1">
    <location>
        <begin position="99"/>
        <end position="165"/>
    </location>
</feature>
<dbReference type="Pfam" id="PF05239">
    <property type="entry name" value="PRC"/>
    <property type="match status" value="1"/>
</dbReference>
<feature type="compositionally biased region" description="Acidic residues" evidence="1">
    <location>
        <begin position="123"/>
        <end position="133"/>
    </location>
</feature>
<dbReference type="InterPro" id="IPR027275">
    <property type="entry name" value="PRC-brl_dom"/>
</dbReference>
<reference evidence="3" key="1">
    <citation type="submission" date="2018-06" db="EMBL/GenBank/DDBJ databases">
        <authorList>
            <person name="Zhirakovskaya E."/>
        </authorList>
    </citation>
    <scope>NUCLEOTIDE SEQUENCE</scope>
</reference>
<name>A0A3B1CJ95_9ZZZZ</name>
<accession>A0A3B1CJ95</accession>
<evidence type="ECO:0000259" key="2">
    <source>
        <dbReference type="Pfam" id="PF05239"/>
    </source>
</evidence>
<dbReference type="Gene3D" id="3.90.50.10">
    <property type="entry name" value="Photosynthetic Reaction Center, subunit H, domain 2"/>
    <property type="match status" value="1"/>
</dbReference>
<organism evidence="3">
    <name type="scientific">hydrothermal vent metagenome</name>
    <dbReference type="NCBI Taxonomy" id="652676"/>
    <lineage>
        <taxon>unclassified sequences</taxon>
        <taxon>metagenomes</taxon>
        <taxon>ecological metagenomes</taxon>
    </lineage>
</organism>
<dbReference type="EMBL" id="UOGE01000092">
    <property type="protein sequence ID" value="VAX24024.1"/>
    <property type="molecule type" value="Genomic_DNA"/>
</dbReference>
<protein>
    <recommendedName>
        <fullName evidence="2">PRC-barrel domain-containing protein</fullName>
    </recommendedName>
</protein>
<evidence type="ECO:0000313" key="3">
    <source>
        <dbReference type="EMBL" id="VAX24024.1"/>
    </source>
</evidence>
<dbReference type="PANTHER" id="PTHR36505">
    <property type="entry name" value="BLR1072 PROTEIN"/>
    <property type="match status" value="1"/>
</dbReference>
<dbReference type="GO" id="GO:0030077">
    <property type="term" value="C:plasma membrane light-harvesting complex"/>
    <property type="evidence" value="ECO:0007669"/>
    <property type="project" value="InterPro"/>
</dbReference>
<dbReference type="GO" id="GO:0019684">
    <property type="term" value="P:photosynthesis, light reaction"/>
    <property type="evidence" value="ECO:0007669"/>
    <property type="project" value="InterPro"/>
</dbReference>
<evidence type="ECO:0000256" key="1">
    <source>
        <dbReference type="SAM" id="MobiDB-lite"/>
    </source>
</evidence>
<dbReference type="InterPro" id="IPR011033">
    <property type="entry name" value="PRC_barrel-like_sf"/>
</dbReference>
<sequence length="165" mass="18988">MSLVTASSINYNLLPVFRVKGYYLYDEEENEVAEIRDILVDSHTRKPRYVTIEVGGFLAIEGKKLLIPWNSLKKAGLSRLDINCSQEQIMLSPVALDQTNPTREEEESIHNHFHVEPYWINEPSEEEKTEDETPSDKDNDNKHKTETPADETPIAGLEMEKNEQE</sequence>
<proteinExistence type="predicted"/>
<dbReference type="SUPFAM" id="SSF50346">
    <property type="entry name" value="PRC-barrel domain"/>
    <property type="match status" value="1"/>
</dbReference>
<dbReference type="PANTHER" id="PTHR36505:SF1">
    <property type="entry name" value="BLR1072 PROTEIN"/>
    <property type="match status" value="1"/>
</dbReference>
<feature type="compositionally biased region" description="Basic and acidic residues" evidence="1">
    <location>
        <begin position="134"/>
        <end position="147"/>
    </location>
</feature>